<dbReference type="RefSeq" id="WP_079636890.1">
    <property type="nucleotide sequence ID" value="NZ_FUYP01000001.1"/>
</dbReference>
<dbReference type="OrthoDB" id="7173828at2"/>
<keyword evidence="2" id="KW-1185">Reference proteome</keyword>
<gene>
    <name evidence="1" type="ORF">SAMN06295937_1001288</name>
</gene>
<accession>A0A1T4ZX36</accession>
<reference evidence="2" key="1">
    <citation type="submission" date="2017-02" db="EMBL/GenBank/DDBJ databases">
        <authorList>
            <person name="Varghese N."/>
            <person name="Submissions S."/>
        </authorList>
    </citation>
    <scope>NUCLEOTIDE SEQUENCE [LARGE SCALE GENOMIC DNA]</scope>
    <source>
        <strain evidence="2">R11H</strain>
    </source>
</reference>
<evidence type="ECO:0000313" key="1">
    <source>
        <dbReference type="EMBL" id="SKB27252.1"/>
    </source>
</evidence>
<organism evidence="1 2">
    <name type="scientific">Sphingopyxis flava</name>
    <dbReference type="NCBI Taxonomy" id="1507287"/>
    <lineage>
        <taxon>Bacteria</taxon>
        <taxon>Pseudomonadati</taxon>
        <taxon>Pseudomonadota</taxon>
        <taxon>Alphaproteobacteria</taxon>
        <taxon>Sphingomonadales</taxon>
        <taxon>Sphingomonadaceae</taxon>
        <taxon>Sphingopyxis</taxon>
    </lineage>
</organism>
<evidence type="ECO:0000313" key="2">
    <source>
        <dbReference type="Proteomes" id="UP000190044"/>
    </source>
</evidence>
<sequence>MIELPNDPAPNGAAPSLLDYGMTLRPGSGAAILRVDRKGSRYRVNVSYPPMLPSVSRIFIARLLKAKREGLRIPYPLIDVPQGSPGSPVVDGAGQSGTTINLRGLTPGYAAKEGYWLSIEDENGQHYLHNVSETGRVDASGEVALSITPELRWPFEDGAAVHLAKPMVEGFVDGNEWSWAIPVNRLIAIEFTLEEAG</sequence>
<proteinExistence type="predicted"/>
<dbReference type="AlphaFoldDB" id="A0A1T4ZX36"/>
<protein>
    <submittedName>
        <fullName evidence="1">Uncharacterized protein</fullName>
    </submittedName>
</protein>
<name>A0A1T4ZX36_9SPHN</name>
<dbReference type="Proteomes" id="UP000190044">
    <property type="component" value="Unassembled WGS sequence"/>
</dbReference>
<dbReference type="EMBL" id="FUYP01000001">
    <property type="protein sequence ID" value="SKB27252.1"/>
    <property type="molecule type" value="Genomic_DNA"/>
</dbReference>